<dbReference type="CDD" id="cd09112">
    <property type="entry name" value="PLDc_CLS_2"/>
    <property type="match status" value="1"/>
</dbReference>
<evidence type="ECO:0000256" key="4">
    <source>
        <dbReference type="ARBA" id="ARBA00022679"/>
    </source>
</evidence>
<feature type="active site" evidence="12">
    <location>
        <position position="209"/>
    </location>
</feature>
<feature type="active site" evidence="12">
    <location>
        <position position="387"/>
    </location>
</feature>
<dbReference type="InterPro" id="IPR030874">
    <property type="entry name" value="Cardiolipin_synth_Firmi"/>
</dbReference>
<feature type="active site" evidence="12">
    <location>
        <position position="394"/>
    </location>
</feature>
<dbReference type="Gene3D" id="3.30.870.10">
    <property type="entry name" value="Endonuclease Chain A"/>
    <property type="match status" value="2"/>
</dbReference>
<evidence type="ECO:0000256" key="11">
    <source>
        <dbReference type="ARBA" id="ARBA00023264"/>
    </source>
</evidence>
<comment type="catalytic activity">
    <reaction evidence="12">
        <text>2 a 1,2-diacyl-sn-glycero-3-phospho-(1'-sn-glycerol) = a cardiolipin + glycerol</text>
        <dbReference type="Rhea" id="RHEA:31451"/>
        <dbReference type="ChEBI" id="CHEBI:17754"/>
        <dbReference type="ChEBI" id="CHEBI:62237"/>
        <dbReference type="ChEBI" id="CHEBI:64716"/>
    </reaction>
</comment>
<sequence length="469" mass="53310">MWTTIFIVIYVVIALAIVVSLLLHGAKPSKTLSWLLAIFTIPVGGILLYLLLGRNRRKNKLIRIRDEALPKIPESSGILMAQAEERYRKLMRLVYKNSQFPPTDKNRLTLLKNGKSTFESIFGALESAKIQIHLQYYIFEDGELANRLLHLFERKIAEGVKVKMIYDGIGSFSLSKSYLKKLLEVGVEVYPFLPFRFGRFLSSLNYRNHRKIIVVDGKIAFTGGINISDKYLKGDPVLGKWHDMHLRIEGPAAAHLDHVFAMDWHLVCQKSIPPLTQPVIAMDNHSSGKLVQIVAGGPDDDFPSLEQTYFTIINGAKDYLYVTNPYVIPGQAIMQALQTCARSGIDVRLLVSENADNKIVNWSVRSYFETMLKAGIKIYLFPDGFLHSKIIVSDDAVSTIGTANLDDRSFEQNYEVNAVIYDRDFARLLKEDFLRDANISRMLSYQEYVDRPFMEKLKEGFGKVFSPLL</sequence>
<dbReference type="RefSeq" id="WP_072994096.1">
    <property type="nucleotide sequence ID" value="NZ_FQYU01000004.1"/>
</dbReference>
<evidence type="ECO:0000313" key="15">
    <source>
        <dbReference type="EMBL" id="SHJ35950.1"/>
    </source>
</evidence>
<evidence type="ECO:0000256" key="6">
    <source>
        <dbReference type="ARBA" id="ARBA00022737"/>
    </source>
</evidence>
<dbReference type="CDD" id="cd09110">
    <property type="entry name" value="PLDc_CLS_1"/>
    <property type="match status" value="1"/>
</dbReference>
<comment type="similarity">
    <text evidence="12">Belongs to the phospholipase D family. Cardiolipin synthase subfamily.</text>
</comment>
<keyword evidence="5 12" id="KW-0812">Transmembrane</keyword>
<keyword evidence="6" id="KW-0677">Repeat</keyword>
<dbReference type="STRING" id="192903.SAMN04488513_10457"/>
<evidence type="ECO:0000256" key="3">
    <source>
        <dbReference type="ARBA" id="ARBA00022516"/>
    </source>
</evidence>
<keyword evidence="7 12" id="KW-1133">Transmembrane helix</keyword>
<keyword evidence="2 12" id="KW-1003">Cell membrane</keyword>
<keyword evidence="8 12" id="KW-0443">Lipid metabolism</keyword>
<evidence type="ECO:0000256" key="5">
    <source>
        <dbReference type="ARBA" id="ARBA00022692"/>
    </source>
</evidence>
<dbReference type="Pfam" id="PF13396">
    <property type="entry name" value="PLDc_N"/>
    <property type="match status" value="1"/>
</dbReference>
<dbReference type="InterPro" id="IPR022924">
    <property type="entry name" value="Cardiolipin_synthase"/>
</dbReference>
<dbReference type="PANTHER" id="PTHR21248:SF22">
    <property type="entry name" value="PHOSPHOLIPASE D"/>
    <property type="match status" value="1"/>
</dbReference>
<dbReference type="Proteomes" id="UP000184543">
    <property type="component" value="Unassembled WGS sequence"/>
</dbReference>
<dbReference type="InterPro" id="IPR001736">
    <property type="entry name" value="PLipase_D/transphosphatidylase"/>
</dbReference>
<dbReference type="HAMAP" id="MF_01916">
    <property type="entry name" value="Cardiolipin_synth_Cls"/>
    <property type="match status" value="1"/>
</dbReference>
<dbReference type="PROSITE" id="PS50035">
    <property type="entry name" value="PLD"/>
    <property type="match status" value="2"/>
</dbReference>
<feature type="transmembrane region" description="Helical" evidence="12">
    <location>
        <begin position="32"/>
        <end position="52"/>
    </location>
</feature>
<dbReference type="GO" id="GO:0032049">
    <property type="term" value="P:cardiolipin biosynthetic process"/>
    <property type="evidence" value="ECO:0007669"/>
    <property type="project" value="UniProtKB-UniRule"/>
</dbReference>
<dbReference type="PANTHER" id="PTHR21248">
    <property type="entry name" value="CARDIOLIPIN SYNTHASE"/>
    <property type="match status" value="1"/>
</dbReference>
<evidence type="ECO:0000256" key="10">
    <source>
        <dbReference type="ARBA" id="ARBA00023209"/>
    </source>
</evidence>
<dbReference type="EC" id="2.7.8.-" evidence="12 13"/>
<protein>
    <recommendedName>
        <fullName evidence="12 13">Cardiolipin synthase</fullName>
        <shortName evidence="12">CL synthase</shortName>
        <ecNumber evidence="12 13">2.7.8.-</ecNumber>
    </recommendedName>
</protein>
<keyword evidence="10 12" id="KW-0594">Phospholipid biosynthesis</keyword>
<dbReference type="GO" id="GO:0005886">
    <property type="term" value="C:plasma membrane"/>
    <property type="evidence" value="ECO:0007669"/>
    <property type="project" value="UniProtKB-SubCell"/>
</dbReference>
<dbReference type="SUPFAM" id="SSF56024">
    <property type="entry name" value="Phospholipase D/nuclease"/>
    <property type="match status" value="2"/>
</dbReference>
<dbReference type="AlphaFoldDB" id="A0A1M6INH8"/>
<evidence type="ECO:0000256" key="7">
    <source>
        <dbReference type="ARBA" id="ARBA00022989"/>
    </source>
</evidence>
<comment type="function">
    <text evidence="12">Catalyzes the reversible phosphatidyl group transfer from one phosphatidylglycerol molecule to another to form cardiolipin (CL) (diphosphatidylglycerol) and glycerol.</text>
</comment>
<evidence type="ECO:0000313" key="16">
    <source>
        <dbReference type="Proteomes" id="UP000184543"/>
    </source>
</evidence>
<keyword evidence="16" id="KW-1185">Reference proteome</keyword>
<feature type="active site" evidence="12">
    <location>
        <position position="216"/>
    </location>
</feature>
<feature type="domain" description="PLD phosphodiesterase" evidence="14">
    <location>
        <begin position="204"/>
        <end position="231"/>
    </location>
</feature>
<feature type="active site" evidence="12">
    <location>
        <position position="211"/>
    </location>
</feature>
<dbReference type="GO" id="GO:0008808">
    <property type="term" value="F:cardiolipin synthase activity"/>
    <property type="evidence" value="ECO:0007669"/>
    <property type="project" value="UniProtKB-UniRule"/>
</dbReference>
<keyword evidence="9 12" id="KW-0472">Membrane</keyword>
<dbReference type="Pfam" id="PF13091">
    <property type="entry name" value="PLDc_2"/>
    <property type="match status" value="2"/>
</dbReference>
<keyword evidence="4 12" id="KW-0808">Transferase</keyword>
<dbReference type="NCBIfam" id="TIGR04265">
    <property type="entry name" value="bac_cardiolipin"/>
    <property type="match status" value="1"/>
</dbReference>
<name>A0A1M6INH8_9FLAO</name>
<comment type="subcellular location">
    <subcellularLocation>
        <location evidence="1 12">Cell membrane</location>
        <topology evidence="1 12">Multi-pass membrane protein</topology>
    </subcellularLocation>
</comment>
<feature type="transmembrane region" description="Helical" evidence="12">
    <location>
        <begin position="7"/>
        <end position="26"/>
    </location>
</feature>
<accession>A0A1M6INH8</accession>
<dbReference type="SMART" id="SM00155">
    <property type="entry name" value="PLDc"/>
    <property type="match status" value="2"/>
</dbReference>
<dbReference type="OrthoDB" id="9762009at2"/>
<keyword evidence="11 12" id="KW-1208">Phospholipid metabolism</keyword>
<evidence type="ECO:0000256" key="1">
    <source>
        <dbReference type="ARBA" id="ARBA00004651"/>
    </source>
</evidence>
<evidence type="ECO:0000259" key="14">
    <source>
        <dbReference type="PROSITE" id="PS50035"/>
    </source>
</evidence>
<organism evidence="15 16">
    <name type="scientific">Pseudozobellia thermophila</name>
    <dbReference type="NCBI Taxonomy" id="192903"/>
    <lineage>
        <taxon>Bacteria</taxon>
        <taxon>Pseudomonadati</taxon>
        <taxon>Bacteroidota</taxon>
        <taxon>Flavobacteriia</taxon>
        <taxon>Flavobacteriales</taxon>
        <taxon>Flavobacteriaceae</taxon>
        <taxon>Pseudozobellia</taxon>
    </lineage>
</organism>
<dbReference type="InterPro" id="IPR025202">
    <property type="entry name" value="PLD-like_dom"/>
</dbReference>
<evidence type="ECO:0000256" key="8">
    <source>
        <dbReference type="ARBA" id="ARBA00023098"/>
    </source>
</evidence>
<feature type="active site" evidence="12">
    <location>
        <position position="389"/>
    </location>
</feature>
<evidence type="ECO:0000256" key="12">
    <source>
        <dbReference type="HAMAP-Rule" id="MF_01916"/>
    </source>
</evidence>
<dbReference type="InterPro" id="IPR027379">
    <property type="entry name" value="CLS_N"/>
</dbReference>
<evidence type="ECO:0000256" key="2">
    <source>
        <dbReference type="ARBA" id="ARBA00022475"/>
    </source>
</evidence>
<keyword evidence="3 12" id="KW-0444">Lipid biosynthesis</keyword>
<gene>
    <name evidence="15" type="ORF">SAMN04488513_10457</name>
</gene>
<dbReference type="EMBL" id="FQYU01000004">
    <property type="protein sequence ID" value="SHJ35950.1"/>
    <property type="molecule type" value="Genomic_DNA"/>
</dbReference>
<evidence type="ECO:0000256" key="13">
    <source>
        <dbReference type="NCBIfam" id="TIGR04265"/>
    </source>
</evidence>
<reference evidence="16" key="1">
    <citation type="submission" date="2016-11" db="EMBL/GenBank/DDBJ databases">
        <authorList>
            <person name="Varghese N."/>
            <person name="Submissions S."/>
        </authorList>
    </citation>
    <scope>NUCLEOTIDE SEQUENCE [LARGE SCALE GENOMIC DNA]</scope>
    <source>
        <strain evidence="16">DSM 19858</strain>
    </source>
</reference>
<feature type="domain" description="PLD phosphodiesterase" evidence="14">
    <location>
        <begin position="382"/>
        <end position="409"/>
    </location>
</feature>
<evidence type="ECO:0000256" key="9">
    <source>
        <dbReference type="ARBA" id="ARBA00023136"/>
    </source>
</evidence>
<proteinExistence type="inferred from homology"/>